<evidence type="ECO:0000256" key="4">
    <source>
        <dbReference type="ARBA" id="ARBA00022912"/>
    </source>
</evidence>
<keyword evidence="9" id="KW-1185">Reference proteome</keyword>
<dbReference type="InterPro" id="IPR000340">
    <property type="entry name" value="Dual-sp_phosphatase_cat-dom"/>
</dbReference>
<dbReference type="InterPro" id="IPR016130">
    <property type="entry name" value="Tyr_Pase_AS"/>
</dbReference>
<comment type="caution">
    <text evidence="8">The sequence shown here is derived from an EMBL/GenBank/DDBJ whole genome shotgun (WGS) entry which is preliminary data.</text>
</comment>
<sequence length="233" mass="25991">MSLLDQLNSARQKLKPTCAVVLLEDGREVVEQRDDETGEFVCSGTTIENSESFPGVSNKRLKKTERIRRAGFIIDTEPDLQLAEVCKGVYLGSQDVASELAILKAEGITHILNCATGVPDFYPSKFKYYHLEVLDLPSTDLMAKFHEVYKFMANCVDDGGKVLVHCNAGISRSATFVISYLMIRHSMSLQCALETVKRVRPKVRPNCGFMEQLKCFEKTLSSTSCEGELIHSL</sequence>
<evidence type="ECO:0000256" key="2">
    <source>
        <dbReference type="ARBA" id="ARBA00013081"/>
    </source>
</evidence>
<feature type="domain" description="Tyrosine specific protein phosphatases" evidence="7">
    <location>
        <begin position="143"/>
        <end position="201"/>
    </location>
</feature>
<proteinExistence type="inferred from homology"/>
<organism evidence="8 9">
    <name type="scientific">Parelaphostrongylus tenuis</name>
    <name type="common">Meningeal worm</name>
    <dbReference type="NCBI Taxonomy" id="148309"/>
    <lineage>
        <taxon>Eukaryota</taxon>
        <taxon>Metazoa</taxon>
        <taxon>Ecdysozoa</taxon>
        <taxon>Nematoda</taxon>
        <taxon>Chromadorea</taxon>
        <taxon>Rhabditida</taxon>
        <taxon>Rhabditina</taxon>
        <taxon>Rhabditomorpha</taxon>
        <taxon>Strongyloidea</taxon>
        <taxon>Metastrongylidae</taxon>
        <taxon>Parelaphostrongylus</taxon>
    </lineage>
</organism>
<evidence type="ECO:0000256" key="3">
    <source>
        <dbReference type="ARBA" id="ARBA00022801"/>
    </source>
</evidence>
<dbReference type="Proteomes" id="UP001196413">
    <property type="component" value="Unassembled WGS sequence"/>
</dbReference>
<keyword evidence="3" id="KW-0378">Hydrolase</keyword>
<feature type="domain" description="Tyrosine-protein phosphatase" evidence="6">
    <location>
        <begin position="81"/>
        <end position="222"/>
    </location>
</feature>
<accession>A0AAD5MG68</accession>
<keyword evidence="4" id="KW-0904">Protein phosphatase</keyword>
<dbReference type="EC" id="3.1.3.16" evidence="2"/>
<dbReference type="PANTHER" id="PTHR46377">
    <property type="entry name" value="DUAL SPECIFICITY PROTEIN PHOSPHATASE 19"/>
    <property type="match status" value="1"/>
</dbReference>
<dbReference type="GO" id="GO:0005737">
    <property type="term" value="C:cytoplasm"/>
    <property type="evidence" value="ECO:0007669"/>
    <property type="project" value="TreeGrafter"/>
</dbReference>
<evidence type="ECO:0000256" key="1">
    <source>
        <dbReference type="ARBA" id="ARBA00009580"/>
    </source>
</evidence>
<protein>
    <recommendedName>
        <fullName evidence="2">protein-serine/threonine phosphatase</fullName>
        <ecNumber evidence="2">3.1.3.16</ecNumber>
    </recommendedName>
</protein>
<dbReference type="CDD" id="cd14498">
    <property type="entry name" value="DSP"/>
    <property type="match status" value="1"/>
</dbReference>
<evidence type="ECO:0000259" key="7">
    <source>
        <dbReference type="PROSITE" id="PS50056"/>
    </source>
</evidence>
<comment type="catalytic activity">
    <reaction evidence="5">
        <text>O-phospho-L-threonyl-[protein] + H2O = L-threonyl-[protein] + phosphate</text>
        <dbReference type="Rhea" id="RHEA:47004"/>
        <dbReference type="Rhea" id="RHEA-COMP:11060"/>
        <dbReference type="Rhea" id="RHEA-COMP:11605"/>
        <dbReference type="ChEBI" id="CHEBI:15377"/>
        <dbReference type="ChEBI" id="CHEBI:30013"/>
        <dbReference type="ChEBI" id="CHEBI:43474"/>
        <dbReference type="ChEBI" id="CHEBI:61977"/>
        <dbReference type="EC" id="3.1.3.16"/>
    </reaction>
</comment>
<name>A0AAD5MG68_PARTN</name>
<dbReference type="Pfam" id="PF00782">
    <property type="entry name" value="DSPc"/>
    <property type="match status" value="1"/>
</dbReference>
<dbReference type="AlphaFoldDB" id="A0AAD5MG68"/>
<dbReference type="FunFam" id="3.90.190.10:FF:000004">
    <property type="entry name" value="Protein phosphatase Slingshot homolog 2"/>
    <property type="match status" value="1"/>
</dbReference>
<dbReference type="InterPro" id="IPR003595">
    <property type="entry name" value="Tyr_Pase_cat"/>
</dbReference>
<dbReference type="EMBL" id="JAHQIW010000516">
    <property type="protein sequence ID" value="KAJ1348516.1"/>
    <property type="molecule type" value="Genomic_DNA"/>
</dbReference>
<dbReference type="SMART" id="SM00195">
    <property type="entry name" value="DSPc"/>
    <property type="match status" value="1"/>
</dbReference>
<dbReference type="InterPro" id="IPR020422">
    <property type="entry name" value="TYR_PHOSPHATASE_DUAL_dom"/>
</dbReference>
<dbReference type="PROSITE" id="PS00383">
    <property type="entry name" value="TYR_PHOSPHATASE_1"/>
    <property type="match status" value="1"/>
</dbReference>
<dbReference type="InterPro" id="IPR000387">
    <property type="entry name" value="Tyr_Pase_dom"/>
</dbReference>
<dbReference type="SMART" id="SM00404">
    <property type="entry name" value="PTPc_motif"/>
    <property type="match status" value="1"/>
</dbReference>
<reference evidence="8" key="1">
    <citation type="submission" date="2021-06" db="EMBL/GenBank/DDBJ databases">
        <title>Parelaphostrongylus tenuis whole genome reference sequence.</title>
        <authorList>
            <person name="Garwood T.J."/>
            <person name="Larsen P.A."/>
            <person name="Fountain-Jones N.M."/>
            <person name="Garbe J.R."/>
            <person name="Macchietto M.G."/>
            <person name="Kania S.A."/>
            <person name="Gerhold R.W."/>
            <person name="Richards J.E."/>
            <person name="Wolf T.M."/>
        </authorList>
    </citation>
    <scope>NUCLEOTIDE SEQUENCE</scope>
    <source>
        <strain evidence="8">MNPRO001-30</strain>
        <tissue evidence="8">Meninges</tissue>
    </source>
</reference>
<comment type="similarity">
    <text evidence="1">Belongs to the protein-tyrosine phosphatase family.</text>
</comment>
<dbReference type="PANTHER" id="PTHR46377:SF1">
    <property type="entry name" value="DUAL SPECIFICITY PROTEIN PHOSPHATASE 19"/>
    <property type="match status" value="1"/>
</dbReference>
<evidence type="ECO:0000313" key="9">
    <source>
        <dbReference type="Proteomes" id="UP001196413"/>
    </source>
</evidence>
<dbReference type="Gene3D" id="3.90.190.10">
    <property type="entry name" value="Protein tyrosine phosphatase superfamily"/>
    <property type="match status" value="1"/>
</dbReference>
<evidence type="ECO:0000256" key="5">
    <source>
        <dbReference type="ARBA" id="ARBA00048336"/>
    </source>
</evidence>
<evidence type="ECO:0000259" key="6">
    <source>
        <dbReference type="PROSITE" id="PS50054"/>
    </source>
</evidence>
<dbReference type="PRINTS" id="PR01908">
    <property type="entry name" value="ADSPHPHTASE"/>
</dbReference>
<dbReference type="GO" id="GO:0004722">
    <property type="term" value="F:protein serine/threonine phosphatase activity"/>
    <property type="evidence" value="ECO:0007669"/>
    <property type="project" value="UniProtKB-EC"/>
</dbReference>
<dbReference type="GO" id="GO:0008579">
    <property type="term" value="F:JUN kinase phosphatase activity"/>
    <property type="evidence" value="ECO:0007669"/>
    <property type="project" value="TreeGrafter"/>
</dbReference>
<gene>
    <name evidence="8" type="ORF">KIN20_003830</name>
</gene>
<dbReference type="PROSITE" id="PS50056">
    <property type="entry name" value="TYR_PHOSPHATASE_2"/>
    <property type="match status" value="1"/>
</dbReference>
<dbReference type="InterPro" id="IPR029021">
    <property type="entry name" value="Prot-tyrosine_phosphatase-like"/>
</dbReference>
<evidence type="ECO:0000313" key="8">
    <source>
        <dbReference type="EMBL" id="KAJ1348516.1"/>
    </source>
</evidence>
<dbReference type="PROSITE" id="PS50054">
    <property type="entry name" value="TYR_PHOSPHATASE_DUAL"/>
    <property type="match status" value="1"/>
</dbReference>
<dbReference type="SUPFAM" id="SSF52799">
    <property type="entry name" value="(Phosphotyrosine protein) phosphatases II"/>
    <property type="match status" value="1"/>
</dbReference>